<dbReference type="EMBL" id="OBMI01000003">
    <property type="protein sequence ID" value="SOB87754.1"/>
    <property type="molecule type" value="Genomic_DNA"/>
</dbReference>
<organism evidence="1 2">
    <name type="scientific">Sphingomonas guangdongensis</name>
    <dbReference type="NCBI Taxonomy" id="1141890"/>
    <lineage>
        <taxon>Bacteria</taxon>
        <taxon>Pseudomonadati</taxon>
        <taxon>Pseudomonadota</taxon>
        <taxon>Alphaproteobacteria</taxon>
        <taxon>Sphingomonadales</taxon>
        <taxon>Sphingomonadaceae</taxon>
        <taxon>Sphingomonas</taxon>
    </lineage>
</organism>
<sequence>MINQPVPVKGGGVATAEQGTVMLDGPNGLAVTMTPDSAEATAASLVAAAREARRQTPPPG</sequence>
<dbReference type="AlphaFoldDB" id="A0A285R1M8"/>
<keyword evidence="2" id="KW-1185">Reference proteome</keyword>
<protein>
    <submittedName>
        <fullName evidence="1">Uncharacterized protein</fullName>
    </submittedName>
</protein>
<dbReference type="RefSeq" id="WP_097064706.1">
    <property type="nucleotide sequence ID" value="NZ_OBMI01000003.1"/>
</dbReference>
<reference evidence="1 2" key="1">
    <citation type="submission" date="2017-07" db="EMBL/GenBank/DDBJ databases">
        <authorList>
            <person name="Sun Z.S."/>
            <person name="Albrecht U."/>
            <person name="Echele G."/>
            <person name="Lee C.C."/>
        </authorList>
    </citation>
    <scope>NUCLEOTIDE SEQUENCE [LARGE SCALE GENOMIC DNA]</scope>
    <source>
        <strain evidence="1 2">CGMCC 1.12672</strain>
    </source>
</reference>
<evidence type="ECO:0000313" key="2">
    <source>
        <dbReference type="Proteomes" id="UP000219494"/>
    </source>
</evidence>
<dbReference type="OrthoDB" id="7452167at2"/>
<name>A0A285R1M8_9SPHN</name>
<gene>
    <name evidence="1" type="ORF">SAMN06297144_2890</name>
</gene>
<accession>A0A285R1M8</accession>
<evidence type="ECO:0000313" key="1">
    <source>
        <dbReference type="EMBL" id="SOB87754.1"/>
    </source>
</evidence>
<dbReference type="Proteomes" id="UP000219494">
    <property type="component" value="Unassembled WGS sequence"/>
</dbReference>
<proteinExistence type="predicted"/>